<dbReference type="PANTHER" id="PTHR47186:SF3">
    <property type="entry name" value="OS09G0267800 PROTEIN"/>
    <property type="match status" value="1"/>
</dbReference>
<comment type="caution">
    <text evidence="3">The sequence shown here is derived from an EMBL/GenBank/DDBJ whole genome shotgun (WGS) entry which is preliminary data.</text>
</comment>
<dbReference type="EMBL" id="QGNW01000326">
    <property type="protein sequence ID" value="RVW76606.1"/>
    <property type="molecule type" value="Genomic_DNA"/>
</dbReference>
<organism evidence="3 4">
    <name type="scientific">Vitis vinifera</name>
    <name type="common">Grape</name>
    <dbReference type="NCBI Taxonomy" id="29760"/>
    <lineage>
        <taxon>Eukaryota</taxon>
        <taxon>Viridiplantae</taxon>
        <taxon>Streptophyta</taxon>
        <taxon>Embryophyta</taxon>
        <taxon>Tracheophyta</taxon>
        <taxon>Spermatophyta</taxon>
        <taxon>Magnoliopsida</taxon>
        <taxon>eudicotyledons</taxon>
        <taxon>Gunneridae</taxon>
        <taxon>Pentapetalae</taxon>
        <taxon>rosids</taxon>
        <taxon>Vitales</taxon>
        <taxon>Vitaceae</taxon>
        <taxon>Viteae</taxon>
        <taxon>Vitis</taxon>
    </lineage>
</organism>
<name>A0A438GWL2_VITVI</name>
<accession>A0A438GWL2</accession>
<evidence type="ECO:0000256" key="1">
    <source>
        <dbReference type="SAM" id="MobiDB-lite"/>
    </source>
</evidence>
<dbReference type="Pfam" id="PF25019">
    <property type="entry name" value="LRR_R13L1-DRL21"/>
    <property type="match status" value="1"/>
</dbReference>
<feature type="domain" description="R13L1/DRL21-like LRR repeat region" evidence="2">
    <location>
        <begin position="36"/>
        <end position="167"/>
    </location>
</feature>
<reference evidence="3 4" key="1">
    <citation type="journal article" date="2018" name="PLoS Genet.">
        <title>Population sequencing reveals clonal diversity and ancestral inbreeding in the grapevine cultivar Chardonnay.</title>
        <authorList>
            <person name="Roach M.J."/>
            <person name="Johnson D.L."/>
            <person name="Bohlmann J."/>
            <person name="van Vuuren H.J."/>
            <person name="Jones S.J."/>
            <person name="Pretorius I.S."/>
            <person name="Schmidt S.A."/>
            <person name="Borneman A.R."/>
        </authorList>
    </citation>
    <scope>NUCLEOTIDE SEQUENCE [LARGE SCALE GENOMIC DNA]</scope>
    <source>
        <strain evidence="4">cv. Chardonnay</strain>
        <tissue evidence="3">Leaf</tissue>
    </source>
</reference>
<dbReference type="Gene3D" id="3.80.10.10">
    <property type="entry name" value="Ribonuclease Inhibitor"/>
    <property type="match status" value="2"/>
</dbReference>
<dbReference type="AlphaFoldDB" id="A0A438GWL2"/>
<evidence type="ECO:0000259" key="2">
    <source>
        <dbReference type="Pfam" id="PF25019"/>
    </source>
</evidence>
<proteinExistence type="predicted"/>
<gene>
    <name evidence="3" type="primary">RPPL1_244</name>
    <name evidence="3" type="ORF">CK203_048698</name>
</gene>
<evidence type="ECO:0000313" key="4">
    <source>
        <dbReference type="Proteomes" id="UP000288805"/>
    </source>
</evidence>
<sequence>MGATNGRYRNLIKLPTSIGNLINLRYLDISGDGLKIKDLRDMSHLKGEICISKLEKVENIQDARNANLNTKHNLEGLTMKWNVKLNDSQNGIHEMDVLDSLQPHSNLNKLSIVLYDGPKFPRWIMDASFSKMLGFPLPRLPSICELHTEECNEVFLPMLQVLQISECGELTYFRKNGFGLENLAHLQQLEISSCPQLVSLEEDKEQGHPCNLQYLRIEHCDKLEKLPNVWQYLTCLEELEIKDCPNLMSFPEMGFPPMLRRLSIQNCEALKSLPDGMMRRRNINDTNTMCLLQYLRIDNCPSLICFPKGQLPNGALARSTLLKHSCIGGIFPEAASFSDDHRHRTTVSSSQNSHRSSHKKIPQSRIPVRL</sequence>
<dbReference type="InterPro" id="IPR056789">
    <property type="entry name" value="LRR_R13L1-DRL21"/>
</dbReference>
<evidence type="ECO:0000313" key="3">
    <source>
        <dbReference type="EMBL" id="RVW76606.1"/>
    </source>
</evidence>
<dbReference type="InterPro" id="IPR032675">
    <property type="entry name" value="LRR_dom_sf"/>
</dbReference>
<feature type="region of interest" description="Disordered" evidence="1">
    <location>
        <begin position="341"/>
        <end position="370"/>
    </location>
</feature>
<protein>
    <submittedName>
        <fullName evidence="3">Putative disease resistance RPP13-like protein 1</fullName>
    </submittedName>
</protein>
<dbReference type="PANTHER" id="PTHR47186">
    <property type="entry name" value="LEUCINE-RICH REPEAT-CONTAINING PROTEIN 57"/>
    <property type="match status" value="1"/>
</dbReference>
<dbReference type="Proteomes" id="UP000288805">
    <property type="component" value="Unassembled WGS sequence"/>
</dbReference>
<dbReference type="SUPFAM" id="SSF52058">
    <property type="entry name" value="L domain-like"/>
    <property type="match status" value="1"/>
</dbReference>